<evidence type="ECO:0000256" key="2">
    <source>
        <dbReference type="ARBA" id="ARBA00023125"/>
    </source>
</evidence>
<sequence length="278" mass="31490">MRTYVLKINPRRRVDLTVTERFAEIDGVIAYIHQHMYDHLPLERLARYAGYSPYHFARIFKERTGLSPLYYVSSHRLQRAKDLLLRTGLTVRDISLEIGQQSLGTFTSRFAARVGMSPAEFRNSVQFAGDQMSSLRKLQDWRSAYPISRLPSSVHGTISAEVPFDGVTLIGLFAKPIPEGLPLYSTLLPSLGHFHFDHVAPGTYYLLATSISWGTRTLDFLLSHATLRTRSKIPIHVGPGSLVPYQQVTLHPPRLDDPPILISLPLLMSRFLNRIAVR</sequence>
<evidence type="ECO:0000259" key="4">
    <source>
        <dbReference type="PROSITE" id="PS01124"/>
    </source>
</evidence>
<feature type="domain" description="HTH araC/xylS-type" evidence="4">
    <location>
        <begin position="26"/>
        <end position="124"/>
    </location>
</feature>
<proteinExistence type="predicted"/>
<dbReference type="PANTHER" id="PTHR43280">
    <property type="entry name" value="ARAC-FAMILY TRANSCRIPTIONAL REGULATOR"/>
    <property type="match status" value="1"/>
</dbReference>
<keyword evidence="2" id="KW-0238">DNA-binding</keyword>
<dbReference type="EMBL" id="CP068595">
    <property type="protein sequence ID" value="QQZ59170.1"/>
    <property type="molecule type" value="Genomic_DNA"/>
</dbReference>
<dbReference type="GO" id="GO:0003700">
    <property type="term" value="F:DNA-binding transcription factor activity"/>
    <property type="evidence" value="ECO:0007669"/>
    <property type="project" value="InterPro"/>
</dbReference>
<name>A0A974SCF4_9BACL</name>
<dbReference type="PROSITE" id="PS01124">
    <property type="entry name" value="HTH_ARAC_FAMILY_2"/>
    <property type="match status" value="1"/>
</dbReference>
<organism evidence="5 6">
    <name type="scientific">Paenibacillus sonchi</name>
    <dbReference type="NCBI Taxonomy" id="373687"/>
    <lineage>
        <taxon>Bacteria</taxon>
        <taxon>Bacillati</taxon>
        <taxon>Bacillota</taxon>
        <taxon>Bacilli</taxon>
        <taxon>Bacillales</taxon>
        <taxon>Paenibacillaceae</taxon>
        <taxon>Paenibacillus</taxon>
        <taxon>Paenibacillus sonchi group</taxon>
    </lineage>
</organism>
<dbReference type="Pfam" id="PF12833">
    <property type="entry name" value="HTH_18"/>
    <property type="match status" value="1"/>
</dbReference>
<keyword evidence="3" id="KW-0804">Transcription</keyword>
<keyword evidence="6" id="KW-1185">Reference proteome</keyword>
<accession>A0A974SCF4</accession>
<evidence type="ECO:0000256" key="1">
    <source>
        <dbReference type="ARBA" id="ARBA00023015"/>
    </source>
</evidence>
<dbReference type="InterPro" id="IPR018060">
    <property type="entry name" value="HTH_AraC"/>
</dbReference>
<reference evidence="5 6" key="1">
    <citation type="submission" date="2021-01" db="EMBL/GenBank/DDBJ databases">
        <title>Whole genome sequence of Paenibacillus sonchi LMG 24727 for comparative genomics.</title>
        <authorList>
            <person name="Lee G."/>
            <person name="Kim M.-J."/>
            <person name="Lim K."/>
            <person name="Shin J.-H."/>
        </authorList>
    </citation>
    <scope>NUCLEOTIDE SEQUENCE [LARGE SCALE GENOMIC DNA]</scope>
    <source>
        <strain evidence="5 6">LMG 24727</strain>
    </source>
</reference>
<gene>
    <name evidence="5" type="ORF">JI735_21045</name>
</gene>
<evidence type="ECO:0000313" key="6">
    <source>
        <dbReference type="Proteomes" id="UP000595841"/>
    </source>
</evidence>
<keyword evidence="1" id="KW-0805">Transcription regulation</keyword>
<protein>
    <submittedName>
        <fullName evidence="5">Helix-turn-helix transcriptional regulator</fullName>
    </submittedName>
</protein>
<dbReference type="InterPro" id="IPR009057">
    <property type="entry name" value="Homeodomain-like_sf"/>
</dbReference>
<evidence type="ECO:0000256" key="3">
    <source>
        <dbReference type="ARBA" id="ARBA00023163"/>
    </source>
</evidence>
<dbReference type="PANTHER" id="PTHR43280:SF26">
    <property type="entry name" value="ARAC-FAMILY TRANSCRIPTIONAL REGULATOR"/>
    <property type="match status" value="1"/>
</dbReference>
<dbReference type="GO" id="GO:0043565">
    <property type="term" value="F:sequence-specific DNA binding"/>
    <property type="evidence" value="ECO:0007669"/>
    <property type="project" value="InterPro"/>
</dbReference>
<dbReference type="Proteomes" id="UP000595841">
    <property type="component" value="Chromosome"/>
</dbReference>
<dbReference type="KEGG" id="pson:JI735_21045"/>
<evidence type="ECO:0000313" key="5">
    <source>
        <dbReference type="EMBL" id="QQZ59170.1"/>
    </source>
</evidence>
<dbReference type="SUPFAM" id="SSF117074">
    <property type="entry name" value="Hypothetical protein PA1324"/>
    <property type="match status" value="1"/>
</dbReference>
<dbReference type="AlphaFoldDB" id="A0A974SCF4"/>
<dbReference type="SMART" id="SM00342">
    <property type="entry name" value="HTH_ARAC"/>
    <property type="match status" value="1"/>
</dbReference>
<dbReference type="SUPFAM" id="SSF46689">
    <property type="entry name" value="Homeodomain-like"/>
    <property type="match status" value="2"/>
</dbReference>
<dbReference type="Gene3D" id="1.10.10.60">
    <property type="entry name" value="Homeodomain-like"/>
    <property type="match status" value="2"/>
</dbReference>